<dbReference type="InterPro" id="IPR015813">
    <property type="entry name" value="Pyrv/PenolPyrv_kinase-like_dom"/>
</dbReference>
<proteinExistence type="predicted"/>
<gene>
    <name evidence="1" type="primary">PPC1_6</name>
    <name evidence="1" type="ORF">HAX54_044405</name>
</gene>
<evidence type="ECO:0000313" key="2">
    <source>
        <dbReference type="Proteomes" id="UP000823775"/>
    </source>
</evidence>
<dbReference type="InterPro" id="IPR021135">
    <property type="entry name" value="PEP_COase"/>
</dbReference>
<dbReference type="Proteomes" id="UP000823775">
    <property type="component" value="Unassembled WGS sequence"/>
</dbReference>
<organism evidence="1 2">
    <name type="scientific">Datura stramonium</name>
    <name type="common">Jimsonweed</name>
    <name type="synonym">Common thornapple</name>
    <dbReference type="NCBI Taxonomy" id="4076"/>
    <lineage>
        <taxon>Eukaryota</taxon>
        <taxon>Viridiplantae</taxon>
        <taxon>Streptophyta</taxon>
        <taxon>Embryophyta</taxon>
        <taxon>Tracheophyta</taxon>
        <taxon>Spermatophyta</taxon>
        <taxon>Magnoliopsida</taxon>
        <taxon>eudicotyledons</taxon>
        <taxon>Gunneridae</taxon>
        <taxon>Pentapetalae</taxon>
        <taxon>asterids</taxon>
        <taxon>lamiids</taxon>
        <taxon>Solanales</taxon>
        <taxon>Solanaceae</taxon>
        <taxon>Solanoideae</taxon>
        <taxon>Datureae</taxon>
        <taxon>Datura</taxon>
    </lineage>
</organism>
<protein>
    <submittedName>
        <fullName evidence="1">Phosphoenolpyruvate carboxylase 1</fullName>
    </submittedName>
</protein>
<dbReference type="Pfam" id="PF00311">
    <property type="entry name" value="PEPcase"/>
    <property type="match status" value="2"/>
</dbReference>
<dbReference type="PANTHER" id="PTHR30523:SF33">
    <property type="entry name" value="PHOSPHOENOLPYRUVATE CARBOXYLASE 3"/>
    <property type="match status" value="1"/>
</dbReference>
<dbReference type="PANTHER" id="PTHR30523">
    <property type="entry name" value="PHOSPHOENOLPYRUVATE CARBOXYLASE"/>
    <property type="match status" value="1"/>
</dbReference>
<name>A0ABS8WEI9_DATST</name>
<evidence type="ECO:0000313" key="1">
    <source>
        <dbReference type="EMBL" id="MCE3049213.1"/>
    </source>
</evidence>
<keyword evidence="2" id="KW-1185">Reference proteome</keyword>
<accession>A0ABS8WEI9</accession>
<reference evidence="1 2" key="1">
    <citation type="journal article" date="2021" name="BMC Genomics">
        <title>Datura genome reveals duplications of psychoactive alkaloid biosynthetic genes and high mutation rate following tissue culture.</title>
        <authorList>
            <person name="Rajewski A."/>
            <person name="Carter-House D."/>
            <person name="Stajich J."/>
            <person name="Litt A."/>
        </authorList>
    </citation>
    <scope>NUCLEOTIDE SEQUENCE [LARGE SCALE GENOMIC DNA]</scope>
    <source>
        <strain evidence="1">AR-01</strain>
    </source>
</reference>
<sequence>MECLSAETFTSCSTFEKLADLDAAPDAAVARLFSIEWQKLINGKKREGCSGLLSAAWQLYIPRGAIQVAKEFGVKLTMFHGRGGTFRVRLLQSFGEEHLCFRTPKRFTAATLEHGMRPPVSPKPEWRALMDEIAVVATEKYRSIVFKEPRFVEYFRLATPELELDFIFQYGSALEQHLRDPGIAALYDVSASEDLWSFGELLRSNYEETKSLLLQIAGHKDLLEGDPHLRQRLRP</sequence>
<comment type="caution">
    <text evidence="1">The sequence shown here is derived from an EMBL/GenBank/DDBJ whole genome shotgun (WGS) entry which is preliminary data.</text>
</comment>
<dbReference type="SUPFAM" id="SSF51621">
    <property type="entry name" value="Phosphoenolpyruvate/pyruvate domain"/>
    <property type="match status" value="1"/>
</dbReference>
<dbReference type="EMBL" id="JACEIK010006764">
    <property type="protein sequence ID" value="MCE3049213.1"/>
    <property type="molecule type" value="Genomic_DNA"/>
</dbReference>